<keyword evidence="3" id="KW-1185">Reference proteome</keyword>
<dbReference type="AlphaFoldDB" id="B9S3P0"/>
<dbReference type="InParanoid" id="B9S3P0"/>
<dbReference type="EMBL" id="EQ973860">
    <property type="protein sequence ID" value="EEF41782.1"/>
    <property type="molecule type" value="Genomic_DNA"/>
</dbReference>
<gene>
    <name evidence="2" type="ORF">RCOM_1386350</name>
</gene>
<dbReference type="Proteomes" id="UP000008311">
    <property type="component" value="Unassembled WGS sequence"/>
</dbReference>
<name>B9S3P0_RICCO</name>
<proteinExistence type="predicted"/>
<reference evidence="3" key="1">
    <citation type="journal article" date="2010" name="Nat. Biotechnol.">
        <title>Draft genome sequence of the oilseed species Ricinus communis.</title>
        <authorList>
            <person name="Chan A.P."/>
            <person name="Crabtree J."/>
            <person name="Zhao Q."/>
            <person name="Lorenzi H."/>
            <person name="Orvis J."/>
            <person name="Puiu D."/>
            <person name="Melake-Berhan A."/>
            <person name="Jones K.M."/>
            <person name="Redman J."/>
            <person name="Chen G."/>
            <person name="Cahoon E.B."/>
            <person name="Gedil M."/>
            <person name="Stanke M."/>
            <person name="Haas B.J."/>
            <person name="Wortman J.R."/>
            <person name="Fraser-Liggett C.M."/>
            <person name="Ravel J."/>
            <person name="Rabinowicz P.D."/>
        </authorList>
    </citation>
    <scope>NUCLEOTIDE SEQUENCE [LARGE SCALE GENOMIC DNA]</scope>
    <source>
        <strain evidence="3">cv. Hale</strain>
    </source>
</reference>
<protein>
    <submittedName>
        <fullName evidence="2">Uncharacterized protein</fullName>
    </submittedName>
</protein>
<evidence type="ECO:0000313" key="2">
    <source>
        <dbReference type="EMBL" id="EEF41782.1"/>
    </source>
</evidence>
<sequence length="93" mass="10132">MMLTFSSISDYLVVNISTVTFLLVLEPSIQELITSRRQSKRKAPSNNRFTPPLEGGSSPTPRADALRPLVGGDVGSLEVVNLIPLPLPKRSKD</sequence>
<evidence type="ECO:0000256" key="1">
    <source>
        <dbReference type="SAM" id="MobiDB-lite"/>
    </source>
</evidence>
<organism evidence="2 3">
    <name type="scientific">Ricinus communis</name>
    <name type="common">Castor bean</name>
    <dbReference type="NCBI Taxonomy" id="3988"/>
    <lineage>
        <taxon>Eukaryota</taxon>
        <taxon>Viridiplantae</taxon>
        <taxon>Streptophyta</taxon>
        <taxon>Embryophyta</taxon>
        <taxon>Tracheophyta</taxon>
        <taxon>Spermatophyta</taxon>
        <taxon>Magnoliopsida</taxon>
        <taxon>eudicotyledons</taxon>
        <taxon>Gunneridae</taxon>
        <taxon>Pentapetalae</taxon>
        <taxon>rosids</taxon>
        <taxon>fabids</taxon>
        <taxon>Malpighiales</taxon>
        <taxon>Euphorbiaceae</taxon>
        <taxon>Acalyphoideae</taxon>
        <taxon>Acalypheae</taxon>
        <taxon>Ricinus</taxon>
    </lineage>
</organism>
<evidence type="ECO:0000313" key="3">
    <source>
        <dbReference type="Proteomes" id="UP000008311"/>
    </source>
</evidence>
<feature type="region of interest" description="Disordered" evidence="1">
    <location>
        <begin position="34"/>
        <end position="66"/>
    </location>
</feature>
<accession>B9S3P0</accession>